<sequence>MVWRLRLDTASEGPTLISDTALHPPTITPLDAFVAHANREPCEPRFAPCR</sequence>
<evidence type="ECO:0000313" key="1">
    <source>
        <dbReference type="EMBL" id="CUV19244.1"/>
    </source>
</evidence>
<dbReference type="AlphaFoldDB" id="A0A0S4UAL3"/>
<reference evidence="1" key="1">
    <citation type="submission" date="2015-10" db="EMBL/GenBank/DDBJ databases">
        <authorList>
            <person name="Gilbert D.G."/>
        </authorList>
    </citation>
    <scope>NUCLEOTIDE SEQUENCE</scope>
    <source>
        <strain evidence="1">Phyl III-seqv23</strain>
    </source>
</reference>
<dbReference type="EMBL" id="LN899821">
    <property type="protein sequence ID" value="CUV19244.1"/>
    <property type="molecule type" value="Genomic_DNA"/>
</dbReference>
<proteinExistence type="predicted"/>
<accession>A0A0S4UAL3</accession>
<name>A0A0S4UAL3_RALSL</name>
<protein>
    <submittedName>
        <fullName evidence="1">Uncharacterized protein</fullName>
    </submittedName>
</protein>
<organism evidence="1">
    <name type="scientific">Ralstonia solanacearum</name>
    <name type="common">Pseudomonas solanacearum</name>
    <dbReference type="NCBI Taxonomy" id="305"/>
    <lineage>
        <taxon>Bacteria</taxon>
        <taxon>Pseudomonadati</taxon>
        <taxon>Pseudomonadota</taxon>
        <taxon>Betaproteobacteria</taxon>
        <taxon>Burkholderiales</taxon>
        <taxon>Burkholderiaceae</taxon>
        <taxon>Ralstonia</taxon>
        <taxon>Ralstonia solanacearum species complex</taxon>
    </lineage>
</organism>
<gene>
    <name evidence="1" type="ORF">PSS4_v1_960021</name>
</gene>